<dbReference type="OrthoDB" id="6509975at2759"/>
<evidence type="ECO:0000256" key="8">
    <source>
        <dbReference type="ARBA" id="ARBA00042300"/>
    </source>
</evidence>
<feature type="disulfide bond" evidence="16">
    <location>
        <begin position="451"/>
        <end position="458"/>
    </location>
</feature>
<dbReference type="InterPro" id="IPR029033">
    <property type="entry name" value="His_PPase_superfam"/>
</dbReference>
<dbReference type="GO" id="GO:0016158">
    <property type="term" value="F:inositol hexakisphosphate 3-phosphatase activity"/>
    <property type="evidence" value="ECO:0007669"/>
    <property type="project" value="UniProtKB-EC"/>
</dbReference>
<evidence type="ECO:0000256" key="5">
    <source>
        <dbReference type="ARBA" id="ARBA00023157"/>
    </source>
</evidence>
<dbReference type="SUPFAM" id="SSF53254">
    <property type="entry name" value="Phosphoglycerate mutase-like"/>
    <property type="match status" value="1"/>
</dbReference>
<dbReference type="GO" id="GO:0005576">
    <property type="term" value="C:extracellular region"/>
    <property type="evidence" value="ECO:0007669"/>
    <property type="project" value="UniProtKB-SubCell"/>
</dbReference>
<dbReference type="PIRSF" id="PIRSF000894">
    <property type="entry name" value="Acid_phosphatase"/>
    <property type="match status" value="1"/>
</dbReference>
<keyword evidence="5 16" id="KW-1015">Disulfide bond</keyword>
<keyword evidence="3" id="KW-0964">Secreted</keyword>
<keyword evidence="4" id="KW-0378">Hydrolase</keyword>
<evidence type="ECO:0000256" key="3">
    <source>
        <dbReference type="ARBA" id="ARBA00022525"/>
    </source>
</evidence>
<dbReference type="Pfam" id="PF00328">
    <property type="entry name" value="His_Phos_2"/>
    <property type="match status" value="1"/>
</dbReference>
<evidence type="ECO:0000256" key="12">
    <source>
        <dbReference type="ARBA" id="ARBA00043748"/>
    </source>
</evidence>
<feature type="disulfide bond" evidence="16">
    <location>
        <begin position="229"/>
        <end position="481"/>
    </location>
</feature>
<evidence type="ECO:0000256" key="4">
    <source>
        <dbReference type="ARBA" id="ARBA00022801"/>
    </source>
</evidence>
<evidence type="ECO:0000256" key="10">
    <source>
        <dbReference type="ARBA" id="ARBA00043675"/>
    </source>
</evidence>
<feature type="disulfide bond" evidence="16">
    <location>
        <begin position="88"/>
        <end position="423"/>
    </location>
</feature>
<comment type="subcellular location">
    <subcellularLocation>
        <location evidence="1">Secreted</location>
    </subcellularLocation>
</comment>
<proteinExistence type="predicted"/>
<evidence type="ECO:0000256" key="7">
    <source>
        <dbReference type="ARBA" id="ARBA00041857"/>
    </source>
</evidence>
<comment type="catalytic activity">
    <reaction evidence="12">
        <text>1D-myo-inositol 1,2,4,5,6-pentakisphosphate + H2O = 1D-myo-inositol 1,2,5,6-tetrakisphosphate + phosphate</text>
        <dbReference type="Rhea" id="RHEA:77115"/>
        <dbReference type="ChEBI" id="CHEBI:15377"/>
        <dbReference type="ChEBI" id="CHEBI:43474"/>
        <dbReference type="ChEBI" id="CHEBI:57798"/>
        <dbReference type="ChEBI" id="CHEBI:195535"/>
    </reaction>
    <physiologicalReaction direction="left-to-right" evidence="12">
        <dbReference type="Rhea" id="RHEA:77116"/>
    </physiologicalReaction>
</comment>
<evidence type="ECO:0000313" key="17">
    <source>
        <dbReference type="EMBL" id="KDQ61378.1"/>
    </source>
</evidence>
<evidence type="ECO:0000256" key="13">
    <source>
        <dbReference type="ARBA" id="ARBA00043788"/>
    </source>
</evidence>
<comment type="catalytic activity">
    <reaction evidence="11">
        <text>1D-myo-inositol 1,2,6-trisphosphate + H2O = 1D-myo-inositol 1,2-bisphosphate + phosphate</text>
        <dbReference type="Rhea" id="RHEA:77131"/>
        <dbReference type="ChEBI" id="CHEBI:15377"/>
        <dbReference type="ChEBI" id="CHEBI:43474"/>
        <dbReference type="ChEBI" id="CHEBI:195537"/>
        <dbReference type="ChEBI" id="CHEBI:195539"/>
    </reaction>
    <physiologicalReaction direction="left-to-right" evidence="11">
        <dbReference type="Rhea" id="RHEA:77132"/>
    </physiologicalReaction>
</comment>
<name>A0A067Q2T1_9AGAM</name>
<sequence length="483" mass="53782">MDGEKQPLLPVETHTRLRESTSSKSWSLLRFSLVVASLLLLSAWNVALGRQVPQLSTQNVDGGDIQKYWAQYRPYTPMAEYAPPPKGCEVKQVSFAPHLPLQRHGARYPTADDPPDFKQAIAKMQRADEFKDPRLNFLRNHSYFLGADDLVPLGAEQSFEAGMVAFSRYSSLVSGENLPFVRASGSERVVDSAMNWTAGFAVASRYKYLPSLSVVISEKSNDTLQNAMCPNVGSESKYLKTWRSVFLPNTTARLNAAAPGADLNDEDAFKLMALCPLETVALGVDLPKSDFCALFGEEEWEGFEYYGDLQKYYRTGYGQELGPVQGVGYLNELLARLMGKPVRDNTQTNHTLDSSPETFPLGRSVYADFSHENTMIAIYSAMGLFKQDKDLDPTALADEHGRTWIASRMVPFSARMVVEKLQCAKGKGRGLVKKEWVRVLVNDALQPLEFCGKGNGLCTLKKFVKSQSYARHDGKGDWDKCFG</sequence>
<comment type="catalytic activity">
    <reaction evidence="9">
        <text>1D-myo-inositol 1,2,5,6-tetrakisphosphate + H2O = 1D-myo-inositol 1,2,6-trisphosphate + phosphate</text>
        <dbReference type="Rhea" id="RHEA:77119"/>
        <dbReference type="ChEBI" id="CHEBI:15377"/>
        <dbReference type="ChEBI" id="CHEBI:43474"/>
        <dbReference type="ChEBI" id="CHEBI:195535"/>
        <dbReference type="ChEBI" id="CHEBI:195537"/>
    </reaction>
    <physiologicalReaction direction="left-to-right" evidence="9">
        <dbReference type="Rhea" id="RHEA:77120"/>
    </physiologicalReaction>
</comment>
<dbReference type="InParanoid" id="A0A067Q2T1"/>
<comment type="catalytic activity">
    <reaction evidence="10">
        <text>1D-myo-inositol 1,2-bisphosphate + H2O = 1D-myo-inositol 2-phosphate + phosphate</text>
        <dbReference type="Rhea" id="RHEA:77135"/>
        <dbReference type="ChEBI" id="CHEBI:15377"/>
        <dbReference type="ChEBI" id="CHEBI:43474"/>
        <dbReference type="ChEBI" id="CHEBI:84142"/>
        <dbReference type="ChEBI" id="CHEBI:195539"/>
    </reaction>
    <physiologicalReaction direction="left-to-right" evidence="10">
        <dbReference type="Rhea" id="RHEA:77136"/>
    </physiologicalReaction>
</comment>
<dbReference type="InterPro" id="IPR000560">
    <property type="entry name" value="His_Pase_clade-2"/>
</dbReference>
<keyword evidence="18" id="KW-1185">Reference proteome</keyword>
<evidence type="ECO:0000256" key="1">
    <source>
        <dbReference type="ARBA" id="ARBA00004613"/>
    </source>
</evidence>
<dbReference type="Gene3D" id="3.40.50.1240">
    <property type="entry name" value="Phosphoglycerate mutase-like"/>
    <property type="match status" value="1"/>
</dbReference>
<evidence type="ECO:0000256" key="9">
    <source>
        <dbReference type="ARBA" id="ARBA00043670"/>
    </source>
</evidence>
<protein>
    <recommendedName>
        <fullName evidence="14">Phytase A</fullName>
    </recommendedName>
    <alternativeName>
        <fullName evidence="15">Histidine acid phosphatase phyA</fullName>
    </alternativeName>
    <alternativeName>
        <fullName evidence="8">Myo-inositol hexakisphosphate phosphohydrolase A</fullName>
    </alternativeName>
    <alternativeName>
        <fullName evidence="7">Myo-inositol-hexaphosphate 3-phosphohydrolase A</fullName>
    </alternativeName>
</protein>
<evidence type="ECO:0000256" key="6">
    <source>
        <dbReference type="ARBA" id="ARBA00023180"/>
    </source>
</evidence>
<dbReference type="PANTHER" id="PTHR20963">
    <property type="entry name" value="MULTIPLE INOSITOL POLYPHOSPHATE PHOSPHATASE-RELATED"/>
    <property type="match status" value="1"/>
</dbReference>
<evidence type="ECO:0000256" key="2">
    <source>
        <dbReference type="ARBA" id="ARBA00011245"/>
    </source>
</evidence>
<dbReference type="PANTHER" id="PTHR20963:SF24">
    <property type="entry name" value="3-PHYTASE B"/>
    <property type="match status" value="1"/>
</dbReference>
<feature type="disulfide bond" evidence="16">
    <location>
        <begin position="275"/>
        <end position="292"/>
    </location>
</feature>
<dbReference type="STRING" id="933084.A0A067Q2T1"/>
<comment type="subunit">
    <text evidence="2">Monomer.</text>
</comment>
<dbReference type="HOGENOM" id="CLU_020880_0_1_1"/>
<keyword evidence="6" id="KW-0325">Glycoprotein</keyword>
<dbReference type="EMBL" id="KL197712">
    <property type="protein sequence ID" value="KDQ61378.1"/>
    <property type="molecule type" value="Genomic_DNA"/>
</dbReference>
<accession>A0A067Q2T1</accession>
<evidence type="ECO:0000256" key="15">
    <source>
        <dbReference type="ARBA" id="ARBA00044262"/>
    </source>
</evidence>
<gene>
    <name evidence="17" type="ORF">JAAARDRAFT_171559</name>
</gene>
<dbReference type="Proteomes" id="UP000027265">
    <property type="component" value="Unassembled WGS sequence"/>
</dbReference>
<dbReference type="AlphaFoldDB" id="A0A067Q2T1"/>
<dbReference type="CDD" id="cd07061">
    <property type="entry name" value="HP_HAP_like"/>
    <property type="match status" value="1"/>
</dbReference>
<evidence type="ECO:0000256" key="11">
    <source>
        <dbReference type="ARBA" id="ARBA00043721"/>
    </source>
</evidence>
<evidence type="ECO:0000256" key="14">
    <source>
        <dbReference type="ARBA" id="ARBA00044106"/>
    </source>
</evidence>
<comment type="catalytic activity">
    <reaction evidence="13">
        <text>1D-myo-inositol hexakisphosphate + H2O = 1D-myo-inositol 1,2,4,5,6-pentakisphosphate + phosphate</text>
        <dbReference type="Rhea" id="RHEA:16989"/>
        <dbReference type="ChEBI" id="CHEBI:15377"/>
        <dbReference type="ChEBI" id="CHEBI:43474"/>
        <dbReference type="ChEBI" id="CHEBI:57798"/>
        <dbReference type="ChEBI" id="CHEBI:58130"/>
        <dbReference type="EC" id="3.1.3.8"/>
    </reaction>
    <physiologicalReaction direction="left-to-right" evidence="13">
        <dbReference type="Rhea" id="RHEA:16990"/>
    </physiologicalReaction>
</comment>
<dbReference type="InterPro" id="IPR016274">
    <property type="entry name" value="Histidine_acid_Pase_euk"/>
</dbReference>
<organism evidence="17 18">
    <name type="scientific">Jaapia argillacea MUCL 33604</name>
    <dbReference type="NCBI Taxonomy" id="933084"/>
    <lineage>
        <taxon>Eukaryota</taxon>
        <taxon>Fungi</taxon>
        <taxon>Dikarya</taxon>
        <taxon>Basidiomycota</taxon>
        <taxon>Agaricomycotina</taxon>
        <taxon>Agaricomycetes</taxon>
        <taxon>Agaricomycetidae</taxon>
        <taxon>Jaapiales</taxon>
        <taxon>Jaapiaceae</taxon>
        <taxon>Jaapia</taxon>
    </lineage>
</organism>
<reference evidence="18" key="1">
    <citation type="journal article" date="2014" name="Proc. Natl. Acad. Sci. U.S.A.">
        <title>Extensive sampling of basidiomycete genomes demonstrates inadequacy of the white-rot/brown-rot paradigm for wood decay fungi.</title>
        <authorList>
            <person name="Riley R."/>
            <person name="Salamov A.A."/>
            <person name="Brown D.W."/>
            <person name="Nagy L.G."/>
            <person name="Floudas D."/>
            <person name="Held B.W."/>
            <person name="Levasseur A."/>
            <person name="Lombard V."/>
            <person name="Morin E."/>
            <person name="Otillar R."/>
            <person name="Lindquist E.A."/>
            <person name="Sun H."/>
            <person name="LaButti K.M."/>
            <person name="Schmutz J."/>
            <person name="Jabbour D."/>
            <person name="Luo H."/>
            <person name="Baker S.E."/>
            <person name="Pisabarro A.G."/>
            <person name="Walton J.D."/>
            <person name="Blanchette R.A."/>
            <person name="Henrissat B."/>
            <person name="Martin F."/>
            <person name="Cullen D."/>
            <person name="Hibbett D.S."/>
            <person name="Grigoriev I.V."/>
        </authorList>
    </citation>
    <scope>NUCLEOTIDE SEQUENCE [LARGE SCALE GENOMIC DNA]</scope>
    <source>
        <strain evidence="18">MUCL 33604</strain>
    </source>
</reference>
<dbReference type="GO" id="GO:0003993">
    <property type="term" value="F:acid phosphatase activity"/>
    <property type="evidence" value="ECO:0007669"/>
    <property type="project" value="TreeGrafter"/>
</dbReference>
<evidence type="ECO:0000313" key="18">
    <source>
        <dbReference type="Proteomes" id="UP000027265"/>
    </source>
</evidence>
<evidence type="ECO:0000256" key="16">
    <source>
        <dbReference type="PIRSR" id="PIRSR000894-2"/>
    </source>
</evidence>